<organism evidence="1">
    <name type="scientific">marine metagenome</name>
    <dbReference type="NCBI Taxonomy" id="408172"/>
    <lineage>
        <taxon>unclassified sequences</taxon>
        <taxon>metagenomes</taxon>
        <taxon>ecological metagenomes</taxon>
    </lineage>
</organism>
<sequence length="64" mass="7152">MTTYTYDHIHLRSQDPMATAEYFNKMFDAKIVESVQSDGQPRIDIDVNGLMIFIAKADGTVPSG</sequence>
<proteinExistence type="predicted"/>
<feature type="non-terminal residue" evidence="1">
    <location>
        <position position="64"/>
    </location>
</feature>
<gene>
    <name evidence="1" type="ORF">METZ01_LOCUS333981</name>
</gene>
<evidence type="ECO:0000313" key="1">
    <source>
        <dbReference type="EMBL" id="SVC81127.1"/>
    </source>
</evidence>
<dbReference type="EMBL" id="UINC01112292">
    <property type="protein sequence ID" value="SVC81127.1"/>
    <property type="molecule type" value="Genomic_DNA"/>
</dbReference>
<reference evidence="1" key="1">
    <citation type="submission" date="2018-05" db="EMBL/GenBank/DDBJ databases">
        <authorList>
            <person name="Lanie J.A."/>
            <person name="Ng W.-L."/>
            <person name="Kazmierczak K.M."/>
            <person name="Andrzejewski T.M."/>
            <person name="Davidsen T.M."/>
            <person name="Wayne K.J."/>
            <person name="Tettelin H."/>
            <person name="Glass J.I."/>
            <person name="Rusch D."/>
            <person name="Podicherti R."/>
            <person name="Tsui H.-C.T."/>
            <person name="Winkler M.E."/>
        </authorList>
    </citation>
    <scope>NUCLEOTIDE SEQUENCE</scope>
</reference>
<name>A0A382Q7X2_9ZZZZ</name>
<evidence type="ECO:0008006" key="2">
    <source>
        <dbReference type="Google" id="ProtNLM"/>
    </source>
</evidence>
<protein>
    <recommendedName>
        <fullName evidence="2">VOC domain-containing protein</fullName>
    </recommendedName>
</protein>
<dbReference type="SUPFAM" id="SSF54593">
    <property type="entry name" value="Glyoxalase/Bleomycin resistance protein/Dihydroxybiphenyl dioxygenase"/>
    <property type="match status" value="1"/>
</dbReference>
<accession>A0A382Q7X2</accession>
<dbReference type="AlphaFoldDB" id="A0A382Q7X2"/>
<dbReference type="InterPro" id="IPR029068">
    <property type="entry name" value="Glyas_Bleomycin-R_OHBP_Dase"/>
</dbReference>